<organism evidence="1 2">
    <name type="scientific">Algoriphagus faecimaris</name>
    <dbReference type="NCBI Taxonomy" id="686796"/>
    <lineage>
        <taxon>Bacteria</taxon>
        <taxon>Pseudomonadati</taxon>
        <taxon>Bacteroidota</taxon>
        <taxon>Cytophagia</taxon>
        <taxon>Cytophagales</taxon>
        <taxon>Cyclobacteriaceae</taxon>
        <taxon>Algoriphagus</taxon>
    </lineage>
</organism>
<dbReference type="Proteomes" id="UP000199060">
    <property type="component" value="Unassembled WGS sequence"/>
</dbReference>
<evidence type="ECO:0000313" key="1">
    <source>
        <dbReference type="EMBL" id="SDD79208.1"/>
    </source>
</evidence>
<evidence type="ECO:0000313" key="2">
    <source>
        <dbReference type="Proteomes" id="UP000199060"/>
    </source>
</evidence>
<feature type="non-terminal residue" evidence="1">
    <location>
        <position position="347"/>
    </location>
</feature>
<name>A0A1G6XLX9_9BACT</name>
<dbReference type="SUPFAM" id="SSF50969">
    <property type="entry name" value="YVTN repeat-like/Quinoprotein amine dehydrogenase"/>
    <property type="match status" value="1"/>
</dbReference>
<reference evidence="2" key="1">
    <citation type="submission" date="2016-10" db="EMBL/GenBank/DDBJ databases">
        <authorList>
            <person name="Varghese N."/>
            <person name="Submissions S."/>
        </authorList>
    </citation>
    <scope>NUCLEOTIDE SEQUENCE [LARGE SCALE GENOMIC DNA]</scope>
    <source>
        <strain evidence="2">DSM 23095</strain>
    </source>
</reference>
<dbReference type="Pfam" id="PF15869">
    <property type="entry name" value="TolB_like"/>
    <property type="match status" value="1"/>
</dbReference>
<dbReference type="STRING" id="686796.SAMN04488104_10626"/>
<dbReference type="EMBL" id="FNAC01000062">
    <property type="protein sequence ID" value="SDD79208.1"/>
    <property type="molecule type" value="Genomic_DNA"/>
</dbReference>
<gene>
    <name evidence="1" type="ORF">SAMN04488104_10626</name>
</gene>
<dbReference type="RefSeq" id="WP_092824197.1">
    <property type="nucleotide sequence ID" value="NZ_FNAC01000062.1"/>
</dbReference>
<sequence length="347" mass="39800">MLRNSIIIILLAILFFECTSKEASNNILYFSEEDLPTIKRLEGEKYNIHEIVNPRSVFLKEDLIIILERKNVRDSKFHVIDLKTGKYLRSKGVDGMGPGEVTVITQIEDTGELGKVWAYDPEMRKFSKYDIYDSSRLAEEEFKSPETFFFLTTVAWAKDETLFGSTVDGWSKYLHLTKKGDTLALLGNWADMIKNRDLPNGYLAEELDANLISNVFQGTIKSNSSKSYLVEVGTRVDYIDIIDIEEKKILTIYGPVKKIQDFSIGYSMSYQMPDFGMNSTLRYLDVYPGEKSFFALFSGKSYRELSGPDNLNRVFEFDYEGNILNQYQLDFPILGIAVDEENKVIYG</sequence>
<keyword evidence="2" id="KW-1185">Reference proteome</keyword>
<protein>
    <submittedName>
        <fullName evidence="1">TolB-like 6-blade propeller-like</fullName>
    </submittedName>
</protein>
<dbReference type="AlphaFoldDB" id="A0A1G6XLX9"/>
<accession>A0A1G6XLX9</accession>
<dbReference type="InterPro" id="IPR011044">
    <property type="entry name" value="Quino_amine_DH_bsu"/>
</dbReference>
<proteinExistence type="predicted"/>